<comment type="caution">
    <text evidence="1">The sequence shown here is derived from an EMBL/GenBank/DDBJ whole genome shotgun (WGS) entry which is preliminary data.</text>
</comment>
<gene>
    <name evidence="1" type="ORF">FHS36_003697</name>
</gene>
<dbReference type="OrthoDB" id="9182691at2"/>
<reference evidence="1 2" key="1">
    <citation type="submission" date="2020-08" db="EMBL/GenBank/DDBJ databases">
        <title>Genomic Encyclopedia of Type Strains, Phase III (KMG-III): the genomes of soil and plant-associated and newly described type strains.</title>
        <authorList>
            <person name="Whitman W."/>
        </authorList>
    </citation>
    <scope>NUCLEOTIDE SEQUENCE [LARGE SCALE GENOMIC DNA]</scope>
    <source>
        <strain evidence="1 2">CECT 3259</strain>
    </source>
</reference>
<dbReference type="AlphaFoldDB" id="A0A7W8BBD3"/>
<evidence type="ECO:0000313" key="1">
    <source>
        <dbReference type="EMBL" id="MBB5120255.1"/>
    </source>
</evidence>
<evidence type="ECO:0000313" key="2">
    <source>
        <dbReference type="Proteomes" id="UP000528608"/>
    </source>
</evidence>
<proteinExistence type="predicted"/>
<dbReference type="PROSITE" id="PS51318">
    <property type="entry name" value="TAT"/>
    <property type="match status" value="1"/>
</dbReference>
<organism evidence="1 2">
    <name type="scientific">Streptomyces eurocidicus</name>
    <name type="common">Streptoverticillium eurocidicus</name>
    <dbReference type="NCBI Taxonomy" id="66423"/>
    <lineage>
        <taxon>Bacteria</taxon>
        <taxon>Bacillati</taxon>
        <taxon>Actinomycetota</taxon>
        <taxon>Actinomycetes</taxon>
        <taxon>Kitasatosporales</taxon>
        <taxon>Streptomycetaceae</taxon>
        <taxon>Streptomyces</taxon>
    </lineage>
</organism>
<dbReference type="EMBL" id="JACHJF010000011">
    <property type="protein sequence ID" value="MBB5120255.1"/>
    <property type="molecule type" value="Genomic_DNA"/>
</dbReference>
<dbReference type="InterPro" id="IPR006311">
    <property type="entry name" value="TAT_signal"/>
</dbReference>
<dbReference type="Proteomes" id="UP000528608">
    <property type="component" value="Unassembled WGS sequence"/>
</dbReference>
<name>A0A7W8BBD3_STREU</name>
<dbReference type="RefSeq" id="WP_146045553.1">
    <property type="nucleotide sequence ID" value="NZ_JACHJF010000011.1"/>
</dbReference>
<sequence>MGTELGHCRVCPVNDIAVYRTDPRLSVIALCQGEGQHVTTRRTFLGTGAALGATAFADASTARASAGTASAPVPERDARAAVNQIDTDMQRHYDLLRASVARHLGPVIVVNNDAKGGEYFLVDRGRTVERLHPVGPVFELAKSVAHTPLGIYSVVAPYLSPKVPPVGNADRIDPHDLEQVAHIGPSSTAWIDPLRKFAATLETARRNLPGANMPGALEDAGRSILDSGLDFITDAVTSHSFDMQGFQDFSSAVYGHIRTTMYWASKAQIEGVHALLKRWRAQLGESAWSELYVFIFELWTTAALNQNAVIIKPCMDQKRADSHLINQMIAQFPSDPVATALDNLARIVQDNIAAEMVFPTDPDVATALAGEEDLLAQEILKQLRDCPFHTAAKK</sequence>
<protein>
    <submittedName>
        <fullName evidence="1">Uncharacterized protein</fullName>
    </submittedName>
</protein>
<accession>A0A7W8BBD3</accession>